<dbReference type="AlphaFoldDB" id="A0A0F4YY91"/>
<dbReference type="GO" id="GO:0046103">
    <property type="term" value="P:inosine biosynthetic process"/>
    <property type="evidence" value="ECO:0007669"/>
    <property type="project" value="TreeGrafter"/>
</dbReference>
<proteinExistence type="inferred from homology"/>
<evidence type="ECO:0000256" key="8">
    <source>
        <dbReference type="ARBA" id="ARBA00022801"/>
    </source>
</evidence>
<evidence type="ECO:0000256" key="4">
    <source>
        <dbReference type="ARBA" id="ARBA00012784"/>
    </source>
</evidence>
<dbReference type="PANTHER" id="PTHR11409:SF39">
    <property type="entry name" value="ADENOSINE DEAMINASE 2"/>
    <property type="match status" value="1"/>
</dbReference>
<dbReference type="InterPro" id="IPR006330">
    <property type="entry name" value="Ado/ade_deaminase"/>
</dbReference>
<dbReference type="GO" id="GO:0004000">
    <property type="term" value="F:adenosine deaminase activity"/>
    <property type="evidence" value="ECO:0007669"/>
    <property type="project" value="TreeGrafter"/>
</dbReference>
<evidence type="ECO:0000256" key="3">
    <source>
        <dbReference type="ARBA" id="ARBA00006083"/>
    </source>
</evidence>
<dbReference type="InterPro" id="IPR001365">
    <property type="entry name" value="A_deaminase_dom"/>
</dbReference>
<evidence type="ECO:0000259" key="10">
    <source>
        <dbReference type="Pfam" id="PF00962"/>
    </source>
</evidence>
<comment type="similarity">
    <text evidence="3">Belongs to the metallo-dependent hydrolases superfamily. Adenosine and AMP deaminases family. ADGF subfamily.</text>
</comment>
<evidence type="ECO:0000256" key="6">
    <source>
        <dbReference type="ARBA" id="ARBA00022723"/>
    </source>
</evidence>
<evidence type="ECO:0000256" key="7">
    <source>
        <dbReference type="ARBA" id="ARBA00022729"/>
    </source>
</evidence>
<comment type="catalytic activity">
    <reaction evidence="9">
        <text>adenosine + H2O + H(+) = inosine + NH4(+)</text>
        <dbReference type="Rhea" id="RHEA:24408"/>
        <dbReference type="ChEBI" id="CHEBI:15377"/>
        <dbReference type="ChEBI" id="CHEBI:15378"/>
        <dbReference type="ChEBI" id="CHEBI:16335"/>
        <dbReference type="ChEBI" id="CHEBI:17596"/>
        <dbReference type="ChEBI" id="CHEBI:28938"/>
        <dbReference type="EC" id="3.5.4.4"/>
    </reaction>
</comment>
<dbReference type="Gene3D" id="3.20.20.140">
    <property type="entry name" value="Metal-dependent hydrolases"/>
    <property type="match status" value="1"/>
</dbReference>
<dbReference type="STRING" id="1408163.A0A0F4YY91"/>
<dbReference type="OrthoDB" id="7202371at2759"/>
<comment type="subcellular location">
    <subcellularLocation>
        <location evidence="2">Secreted</location>
    </subcellularLocation>
</comment>
<dbReference type="Proteomes" id="UP000053958">
    <property type="component" value="Unassembled WGS sequence"/>
</dbReference>
<keyword evidence="8" id="KW-0378">Hydrolase</keyword>
<dbReference type="PANTHER" id="PTHR11409">
    <property type="entry name" value="ADENOSINE DEAMINASE"/>
    <property type="match status" value="1"/>
</dbReference>
<dbReference type="EMBL" id="LASV01000112">
    <property type="protein sequence ID" value="KKA23075.1"/>
    <property type="molecule type" value="Genomic_DNA"/>
</dbReference>
<keyword evidence="7" id="KW-0732">Signal</keyword>
<evidence type="ECO:0000256" key="2">
    <source>
        <dbReference type="ARBA" id="ARBA00004613"/>
    </source>
</evidence>
<sequence>MITAEEEEDLQWELDQGVPQFEDPFIQKYLNGRDALIDEEHKQRHEIAQAQSPKPLNYYSYIYCSIADFSFRKSMSAVAAEACRIVSRIRAKEMREVWSQNLDEDDDVDDHQADEILYPGVMFNIAKGRMERTKLWKIVEKMPKGALLHAHLDAMFDLDFLIDQAFSTPGIHMSACKPLVSEKDLEVAPFTFQYSSAPLADSDGKQSIWTEGYTPCSLIHIQKAASTYPKGGERGFRVWLKSRMMIAAEHSYYHHHGVDAIWKIFKRIFPIIDSLLFYEPIFRPGFRRLLAELARDGIRYVEFRVAFDFEYRREGSDIPETNYVEFFRVFKDEIEKFKNSEEGRGFYGARMIWTTLRSHPNRKIVENMKQCIFAKKAYPEMICGFDLVGQEDAGRPLVDLVPVLFWFRKLCAEEQVEIPFFFHAGECLGDGDATDHNLFDAILLGTRRIGHGYSLYKHPLLIDLVKEKKILIECCPISNEILRLTSSIKSHSLPALLSRGVSVSLCNDDPAVLGHGKNGLTHDFWQALQGLENMGLEGLATMAENSIRWSCFEDQTAADWIADIRKGITGSGLKAKCLQEWHSEFEKFCQWVVLEFAGEVDDDEDEEREEGW</sequence>
<dbReference type="RefSeq" id="XP_013329687.1">
    <property type="nucleotide sequence ID" value="XM_013474233.1"/>
</dbReference>
<accession>A0A0F4YY91</accession>
<dbReference type="GO" id="GO:0046872">
    <property type="term" value="F:metal ion binding"/>
    <property type="evidence" value="ECO:0007669"/>
    <property type="project" value="UniProtKB-KW"/>
</dbReference>
<dbReference type="InterPro" id="IPR032466">
    <property type="entry name" value="Metal_Hydrolase"/>
</dbReference>
<dbReference type="SUPFAM" id="SSF51556">
    <property type="entry name" value="Metallo-dependent hydrolases"/>
    <property type="match status" value="1"/>
</dbReference>
<dbReference type="GO" id="GO:0006154">
    <property type="term" value="P:adenosine catabolic process"/>
    <property type="evidence" value="ECO:0007669"/>
    <property type="project" value="TreeGrafter"/>
</dbReference>
<evidence type="ECO:0000256" key="9">
    <source>
        <dbReference type="ARBA" id="ARBA00047764"/>
    </source>
</evidence>
<dbReference type="EC" id="3.5.4.4" evidence="4"/>
<reference evidence="11 12" key="1">
    <citation type="submission" date="2015-04" db="EMBL/GenBank/DDBJ databases">
        <authorList>
            <person name="Heijne W.H."/>
            <person name="Fedorova N.D."/>
            <person name="Nierman W.C."/>
            <person name="Vollebregt A.W."/>
            <person name="Zhao Z."/>
            <person name="Wu L."/>
            <person name="Kumar M."/>
            <person name="Stam H."/>
            <person name="van den Berg M.A."/>
            <person name="Pel H.J."/>
        </authorList>
    </citation>
    <scope>NUCLEOTIDE SEQUENCE [LARGE SCALE GENOMIC DNA]</scope>
    <source>
        <strain evidence="11 12">CBS 393.64</strain>
    </source>
</reference>
<organism evidence="11 12">
    <name type="scientific">Rasamsonia emersonii (strain ATCC 16479 / CBS 393.64 / IMI 116815)</name>
    <dbReference type="NCBI Taxonomy" id="1408163"/>
    <lineage>
        <taxon>Eukaryota</taxon>
        <taxon>Fungi</taxon>
        <taxon>Dikarya</taxon>
        <taxon>Ascomycota</taxon>
        <taxon>Pezizomycotina</taxon>
        <taxon>Eurotiomycetes</taxon>
        <taxon>Eurotiomycetidae</taxon>
        <taxon>Eurotiales</taxon>
        <taxon>Trichocomaceae</taxon>
        <taxon>Rasamsonia</taxon>
    </lineage>
</organism>
<evidence type="ECO:0000256" key="5">
    <source>
        <dbReference type="ARBA" id="ARBA00022525"/>
    </source>
</evidence>
<dbReference type="FunFam" id="3.20.20.140:FF:000017">
    <property type="entry name" value="Adenosine deaminase 2"/>
    <property type="match status" value="1"/>
</dbReference>
<keyword evidence="12" id="KW-1185">Reference proteome</keyword>
<comment type="caution">
    <text evidence="11">The sequence shown here is derived from an EMBL/GenBank/DDBJ whole genome shotgun (WGS) entry which is preliminary data.</text>
</comment>
<comment type="cofactor">
    <cofactor evidence="1">
        <name>Zn(2+)</name>
        <dbReference type="ChEBI" id="CHEBI:29105"/>
    </cofactor>
</comment>
<dbReference type="GO" id="GO:0005576">
    <property type="term" value="C:extracellular region"/>
    <property type="evidence" value="ECO:0007669"/>
    <property type="project" value="UniProtKB-SubCell"/>
</dbReference>
<gene>
    <name evidence="11" type="ORF">T310_2954</name>
</gene>
<dbReference type="GeneID" id="25315305"/>
<evidence type="ECO:0000313" key="12">
    <source>
        <dbReference type="Proteomes" id="UP000053958"/>
    </source>
</evidence>
<protein>
    <recommendedName>
        <fullName evidence="4">adenosine deaminase</fullName>
        <ecNumber evidence="4">3.5.4.4</ecNumber>
    </recommendedName>
</protein>
<feature type="domain" description="Adenosine deaminase" evidence="10">
    <location>
        <begin position="288"/>
        <end position="558"/>
    </location>
</feature>
<keyword evidence="5" id="KW-0964">Secreted</keyword>
<evidence type="ECO:0000256" key="1">
    <source>
        <dbReference type="ARBA" id="ARBA00001947"/>
    </source>
</evidence>
<evidence type="ECO:0000313" key="11">
    <source>
        <dbReference type="EMBL" id="KKA23075.1"/>
    </source>
</evidence>
<keyword evidence="6" id="KW-0479">Metal-binding</keyword>
<dbReference type="Pfam" id="PF00962">
    <property type="entry name" value="A_deaminase"/>
    <property type="match status" value="1"/>
</dbReference>
<name>A0A0F4YY91_RASE3</name>